<dbReference type="Pfam" id="PF04456">
    <property type="entry name" value="DUF503"/>
    <property type="match status" value="1"/>
</dbReference>
<dbReference type="EMBL" id="JACWMS010000005">
    <property type="protein sequence ID" value="MBD1322005.1"/>
    <property type="molecule type" value="Genomic_DNA"/>
</dbReference>
<dbReference type="PANTHER" id="PTHR36441">
    <property type="entry name" value="HYPOTHETICAL CYTOSOLIC PROTEIN"/>
    <property type="match status" value="1"/>
</dbReference>
<evidence type="ECO:0000313" key="1">
    <source>
        <dbReference type="EMBL" id="MBD1322005.1"/>
    </source>
</evidence>
<name>A0ABR7WH18_9ACTN</name>
<dbReference type="Gene3D" id="3.30.70.1120">
    <property type="entry name" value="TT1725-like"/>
    <property type="match status" value="1"/>
</dbReference>
<evidence type="ECO:0000313" key="2">
    <source>
        <dbReference type="Proteomes" id="UP000602395"/>
    </source>
</evidence>
<organism evidence="1 2">
    <name type="scientific">Gordonia hankookensis</name>
    <dbReference type="NCBI Taxonomy" id="589403"/>
    <lineage>
        <taxon>Bacteria</taxon>
        <taxon>Bacillati</taxon>
        <taxon>Actinomycetota</taxon>
        <taxon>Actinomycetes</taxon>
        <taxon>Mycobacteriales</taxon>
        <taxon>Gordoniaceae</taxon>
        <taxon>Gordonia</taxon>
    </lineage>
</organism>
<dbReference type="PANTHER" id="PTHR36441:SF1">
    <property type="entry name" value="DUF503 DOMAIN-CONTAINING PROTEIN"/>
    <property type="match status" value="1"/>
</dbReference>
<comment type="caution">
    <text evidence="1">The sequence shown here is derived from an EMBL/GenBank/DDBJ whole genome shotgun (WGS) entry which is preliminary data.</text>
</comment>
<sequence>MWIGFAEFDYLLGDVHSLKHKRSIVRPIVAEIRRRFSVSAAEVGHLDAHRRAVIGVSVVAPDRTHVMDVLDEVERCAAGRPEVELLSVRRRVIASTDV</sequence>
<dbReference type="Proteomes" id="UP000602395">
    <property type="component" value="Unassembled WGS sequence"/>
</dbReference>
<keyword evidence="2" id="KW-1185">Reference proteome</keyword>
<accession>A0ABR7WH18</accession>
<dbReference type="InterPro" id="IPR036746">
    <property type="entry name" value="TT1725-like_sf"/>
</dbReference>
<protein>
    <submittedName>
        <fullName evidence="1">DUF503 domain-containing protein</fullName>
    </submittedName>
</protein>
<reference evidence="1 2" key="1">
    <citation type="submission" date="2020-09" db="EMBL/GenBank/DDBJ databases">
        <title>Novel species in genus Gordonia.</title>
        <authorList>
            <person name="Zhang G."/>
        </authorList>
    </citation>
    <scope>NUCLEOTIDE SEQUENCE [LARGE SCALE GENOMIC DNA]</scope>
    <source>
        <strain evidence="1 2">ON-33</strain>
    </source>
</reference>
<dbReference type="SUPFAM" id="SSF103007">
    <property type="entry name" value="Hypothetical protein TT1725"/>
    <property type="match status" value="1"/>
</dbReference>
<proteinExistence type="predicted"/>
<dbReference type="RefSeq" id="WP_164307842.1">
    <property type="nucleotide sequence ID" value="NZ_BAABAD010000004.1"/>
</dbReference>
<dbReference type="InterPro" id="IPR007546">
    <property type="entry name" value="DUF503"/>
</dbReference>
<gene>
    <name evidence="1" type="ORF">IDF66_20715</name>
</gene>